<dbReference type="InterPro" id="IPR006680">
    <property type="entry name" value="Amidohydro-rel"/>
</dbReference>
<dbReference type="PANTHER" id="PTHR43135">
    <property type="entry name" value="ALPHA-D-RIBOSE 1-METHYLPHOSPHONATE 5-TRIPHOSPHATE DIPHOSPHATASE"/>
    <property type="match status" value="1"/>
</dbReference>
<proteinExistence type="predicted"/>
<evidence type="ECO:0000259" key="1">
    <source>
        <dbReference type="Pfam" id="PF01979"/>
    </source>
</evidence>
<organism evidence="2 3">
    <name type="scientific">Reyranella soli</name>
    <dbReference type="NCBI Taxonomy" id="1230389"/>
    <lineage>
        <taxon>Bacteria</taxon>
        <taxon>Pseudomonadati</taxon>
        <taxon>Pseudomonadota</taxon>
        <taxon>Alphaproteobacteria</taxon>
        <taxon>Hyphomicrobiales</taxon>
        <taxon>Reyranellaceae</taxon>
        <taxon>Reyranella</taxon>
    </lineage>
</organism>
<dbReference type="Pfam" id="PF01979">
    <property type="entry name" value="Amidohydro_1"/>
    <property type="match status" value="1"/>
</dbReference>
<comment type="caution">
    <text evidence="2">The sequence shown here is derived from an EMBL/GenBank/DDBJ whole genome shotgun (WGS) entry which is preliminary data.</text>
</comment>
<dbReference type="SUPFAM" id="SSF51556">
    <property type="entry name" value="Metallo-dependent hydrolases"/>
    <property type="match status" value="1"/>
</dbReference>
<reference evidence="2 3" key="1">
    <citation type="submission" date="2019-07" db="EMBL/GenBank/DDBJ databases">
        <title>Whole genome shotgun sequence of Reyranella soli NBRC 108950.</title>
        <authorList>
            <person name="Hosoyama A."/>
            <person name="Uohara A."/>
            <person name="Ohji S."/>
            <person name="Ichikawa N."/>
        </authorList>
    </citation>
    <scope>NUCLEOTIDE SEQUENCE [LARGE SCALE GENOMIC DNA]</scope>
    <source>
        <strain evidence="2 3">NBRC 108950</strain>
    </source>
</reference>
<evidence type="ECO:0000313" key="2">
    <source>
        <dbReference type="EMBL" id="GEP53848.1"/>
    </source>
</evidence>
<dbReference type="EMBL" id="BKAJ01000018">
    <property type="protein sequence ID" value="GEP53848.1"/>
    <property type="molecule type" value="Genomic_DNA"/>
</dbReference>
<gene>
    <name evidence="2" type="ORF">RSO01_10140</name>
</gene>
<keyword evidence="2" id="KW-0378">Hydrolase</keyword>
<dbReference type="OrthoDB" id="9782972at2"/>
<dbReference type="PANTHER" id="PTHR43135:SF3">
    <property type="entry name" value="ALPHA-D-RIBOSE 1-METHYLPHOSPHONATE 5-TRIPHOSPHATE DIPHOSPHATASE"/>
    <property type="match status" value="1"/>
</dbReference>
<sequence>MVQLREVFAHAVAWTLSIGLCQASLAQQAPSDPASTTLFQNVRVFDGKGATLSAATNVLVRGDKIEKISAQPIAVDRRADTRIIDGGGRTLMPGLIDVHWHAMLIRTTPAEMMGDVGYNNLLAGEEATDTLMRGFTTVRDVGGPVFGLKRAIDEGVVRGPRIYPSGAMLTVTSGHGDFRTPADLPRAFGTLSRQEQAGGSMVVDSPDEMRVRAREQLMQGASQIKVTAGGGVSSPHSPLDVTTFTEAELRAAVEAAENWGTYVAAHAFITEAIQRSIAAGVKCIEHGFMMDEATAKLMADKGIWLSLQPLPEEMRTGLAEGTVQRAKADEVWPGIDRTYQLAKKYKIKTAWGTDVLFSRALAQRQGAILASLVRWYTPAEALAMATGTNAELLALSGKRNPYPGKLGVVEEGALADLLLVDGNPLENIALVADPTKNFLIIMKDGRIYKDTLAK</sequence>
<dbReference type="Gene3D" id="3.20.20.140">
    <property type="entry name" value="Metal-dependent hydrolases"/>
    <property type="match status" value="1"/>
</dbReference>
<accession>A0A512N4E5</accession>
<feature type="domain" description="Amidohydrolase-related" evidence="1">
    <location>
        <begin position="90"/>
        <end position="446"/>
    </location>
</feature>
<name>A0A512N4E5_9HYPH</name>
<dbReference type="AlphaFoldDB" id="A0A512N4E5"/>
<dbReference type="CDD" id="cd01299">
    <property type="entry name" value="Met_dep_hydrolase_A"/>
    <property type="match status" value="1"/>
</dbReference>
<dbReference type="InterPro" id="IPR032466">
    <property type="entry name" value="Metal_Hydrolase"/>
</dbReference>
<dbReference type="SUPFAM" id="SSF51338">
    <property type="entry name" value="Composite domain of metallo-dependent hydrolases"/>
    <property type="match status" value="2"/>
</dbReference>
<dbReference type="InterPro" id="IPR051781">
    <property type="entry name" value="Metallo-dep_Hydrolase"/>
</dbReference>
<dbReference type="InterPro" id="IPR057744">
    <property type="entry name" value="OTAase-like"/>
</dbReference>
<dbReference type="Gene3D" id="2.30.40.10">
    <property type="entry name" value="Urease, subunit C, domain 1"/>
    <property type="match status" value="1"/>
</dbReference>
<dbReference type="InterPro" id="IPR011059">
    <property type="entry name" value="Metal-dep_hydrolase_composite"/>
</dbReference>
<dbReference type="Proteomes" id="UP000321058">
    <property type="component" value="Unassembled WGS sequence"/>
</dbReference>
<dbReference type="RefSeq" id="WP_147146872.1">
    <property type="nucleotide sequence ID" value="NZ_BKAJ01000018.1"/>
</dbReference>
<keyword evidence="3" id="KW-1185">Reference proteome</keyword>
<protein>
    <submittedName>
        <fullName evidence="2">Amidohydrolase</fullName>
    </submittedName>
</protein>
<dbReference type="GO" id="GO:0016810">
    <property type="term" value="F:hydrolase activity, acting on carbon-nitrogen (but not peptide) bonds"/>
    <property type="evidence" value="ECO:0007669"/>
    <property type="project" value="InterPro"/>
</dbReference>
<evidence type="ECO:0000313" key="3">
    <source>
        <dbReference type="Proteomes" id="UP000321058"/>
    </source>
</evidence>